<name>A0A085N6I8_9BILA</name>
<sequence>MAHSKADLQSILAIQQQTLQQFAQLQEQFAETLQRLSLSQASTEKMVRSHPTLDTLAASISEFDYDPSTDDTFEVWFSRYEDFFNIEAAELDDAARVRLLLRKLRTNVHKKYADYILPRHPRDVCFDETVSILTQMFRQQRSLFNARYQCLKLTKNAHDDFITYGGIVNVSASSWARSLRTISNVSFLYAVFSLRMTQLFD</sequence>
<reference evidence="2" key="1">
    <citation type="journal article" date="2014" name="Nat. Genet.">
        <title>Genome and transcriptome of the porcine whipworm Trichuris suis.</title>
        <authorList>
            <person name="Jex A.R."/>
            <person name="Nejsum P."/>
            <person name="Schwarz E.M."/>
            <person name="Hu L."/>
            <person name="Young N.D."/>
            <person name="Hall R.S."/>
            <person name="Korhonen P.K."/>
            <person name="Liao S."/>
            <person name="Thamsborg S."/>
            <person name="Xia J."/>
            <person name="Xu P."/>
            <person name="Wang S."/>
            <person name="Scheerlinck J.P."/>
            <person name="Hofmann A."/>
            <person name="Sternberg P.W."/>
            <person name="Wang J."/>
            <person name="Gasser R.B."/>
        </authorList>
    </citation>
    <scope>NUCLEOTIDE SEQUENCE [LARGE SCALE GENOMIC DNA]</scope>
    <source>
        <strain evidence="2">DCEP-RM93F</strain>
    </source>
</reference>
<protein>
    <recommendedName>
        <fullName evidence="1">DUF7083 domain-containing protein</fullName>
    </recommendedName>
</protein>
<dbReference type="EMBL" id="KL367545">
    <property type="protein sequence ID" value="KFD65084.1"/>
    <property type="molecule type" value="Genomic_DNA"/>
</dbReference>
<accession>A0A085N6I8</accession>
<proteinExistence type="predicted"/>
<evidence type="ECO:0000259" key="1">
    <source>
        <dbReference type="Pfam" id="PF23309"/>
    </source>
</evidence>
<dbReference type="Pfam" id="PF23309">
    <property type="entry name" value="DUF7083"/>
    <property type="match status" value="1"/>
</dbReference>
<organism evidence="2">
    <name type="scientific">Trichuris suis</name>
    <name type="common">pig whipworm</name>
    <dbReference type="NCBI Taxonomy" id="68888"/>
    <lineage>
        <taxon>Eukaryota</taxon>
        <taxon>Metazoa</taxon>
        <taxon>Ecdysozoa</taxon>
        <taxon>Nematoda</taxon>
        <taxon>Enoplea</taxon>
        <taxon>Dorylaimia</taxon>
        <taxon>Trichinellida</taxon>
        <taxon>Trichuridae</taxon>
        <taxon>Trichuris</taxon>
    </lineage>
</organism>
<dbReference type="AlphaFoldDB" id="A0A085N6I8"/>
<feature type="domain" description="DUF7083" evidence="1">
    <location>
        <begin position="54"/>
        <end position="139"/>
    </location>
</feature>
<dbReference type="Proteomes" id="UP000030758">
    <property type="component" value="Unassembled WGS sequence"/>
</dbReference>
<dbReference type="InterPro" id="IPR055510">
    <property type="entry name" value="DUF7083"/>
</dbReference>
<gene>
    <name evidence="2" type="ORF">M514_22801</name>
</gene>
<evidence type="ECO:0000313" key="2">
    <source>
        <dbReference type="EMBL" id="KFD65084.1"/>
    </source>
</evidence>